<feature type="domain" description="HTH lysR-type" evidence="5">
    <location>
        <begin position="3"/>
        <end position="60"/>
    </location>
</feature>
<name>A0A7D4E4V1_9BURK</name>
<dbReference type="PROSITE" id="PS50931">
    <property type="entry name" value="HTH_LYSR"/>
    <property type="match status" value="1"/>
</dbReference>
<keyword evidence="2" id="KW-0805">Transcription regulation</keyword>
<evidence type="ECO:0000256" key="1">
    <source>
        <dbReference type="ARBA" id="ARBA00009437"/>
    </source>
</evidence>
<comment type="similarity">
    <text evidence="1">Belongs to the LysR transcriptional regulatory family.</text>
</comment>
<dbReference type="EMBL" id="CP053985">
    <property type="protein sequence ID" value="QKH39529.1"/>
    <property type="molecule type" value="Genomic_DNA"/>
</dbReference>
<evidence type="ECO:0000256" key="3">
    <source>
        <dbReference type="ARBA" id="ARBA00023125"/>
    </source>
</evidence>
<evidence type="ECO:0000313" key="7">
    <source>
        <dbReference type="Proteomes" id="UP000500970"/>
    </source>
</evidence>
<dbReference type="InterPro" id="IPR005119">
    <property type="entry name" value="LysR_subst-bd"/>
</dbReference>
<dbReference type="RefSeq" id="WP_173149846.1">
    <property type="nucleotide sequence ID" value="NZ_CP053985.1"/>
</dbReference>
<evidence type="ECO:0000256" key="4">
    <source>
        <dbReference type="ARBA" id="ARBA00023163"/>
    </source>
</evidence>
<reference evidence="6 7" key="1">
    <citation type="submission" date="2020-05" db="EMBL/GenBank/DDBJ databases">
        <title>FDA dAtabase for Regulatory Grade micrObial Sequences (FDA-ARGOS): Supporting development and validation of Infectious Disease Dx tests.</title>
        <authorList>
            <person name="Sproer C."/>
            <person name="Gronow S."/>
            <person name="Severitt S."/>
            <person name="Schroder I."/>
            <person name="Tallon L."/>
            <person name="Sadzewicz L."/>
            <person name="Zhao X."/>
            <person name="Vavikolanu K."/>
            <person name="Mehta A."/>
            <person name="Aluvathingal J."/>
            <person name="Nadendla S."/>
            <person name="Myers T."/>
            <person name="Yan Y."/>
            <person name="Sichtig H."/>
        </authorList>
    </citation>
    <scope>NUCLEOTIDE SEQUENCE [LARGE SCALE GENOMIC DNA]</scope>
    <source>
        <strain evidence="6 7">FDAARGOS_790</strain>
    </source>
</reference>
<evidence type="ECO:0000259" key="5">
    <source>
        <dbReference type="PROSITE" id="PS50931"/>
    </source>
</evidence>
<dbReference type="Proteomes" id="UP000500970">
    <property type="component" value="Chromosome"/>
</dbReference>
<dbReference type="CDD" id="cd08415">
    <property type="entry name" value="PBP2_LysR_opines_like"/>
    <property type="match status" value="1"/>
</dbReference>
<dbReference type="GO" id="GO:0043565">
    <property type="term" value="F:sequence-specific DNA binding"/>
    <property type="evidence" value="ECO:0007669"/>
    <property type="project" value="TreeGrafter"/>
</dbReference>
<keyword evidence="7" id="KW-1185">Reference proteome</keyword>
<proteinExistence type="inferred from homology"/>
<dbReference type="Pfam" id="PF03466">
    <property type="entry name" value="LysR_substrate"/>
    <property type="match status" value="1"/>
</dbReference>
<dbReference type="InterPro" id="IPR000847">
    <property type="entry name" value="LysR_HTH_N"/>
</dbReference>
<dbReference type="Gene3D" id="3.40.190.290">
    <property type="match status" value="1"/>
</dbReference>
<dbReference type="KEGG" id="apes:FOC84_33180"/>
<organism evidence="6 7">
    <name type="scientific">Achromobacter pestifer</name>
    <dbReference type="NCBI Taxonomy" id="1353889"/>
    <lineage>
        <taxon>Bacteria</taxon>
        <taxon>Pseudomonadati</taxon>
        <taxon>Pseudomonadota</taxon>
        <taxon>Betaproteobacteria</taxon>
        <taxon>Burkholderiales</taxon>
        <taxon>Alcaligenaceae</taxon>
        <taxon>Achromobacter</taxon>
    </lineage>
</organism>
<evidence type="ECO:0000256" key="2">
    <source>
        <dbReference type="ARBA" id="ARBA00023015"/>
    </source>
</evidence>
<evidence type="ECO:0000313" key="6">
    <source>
        <dbReference type="EMBL" id="QKH39529.1"/>
    </source>
</evidence>
<dbReference type="PANTHER" id="PTHR30427">
    <property type="entry name" value="TRANSCRIPTIONAL ACTIVATOR PROTEIN LYSR"/>
    <property type="match status" value="1"/>
</dbReference>
<keyword evidence="4" id="KW-0804">Transcription</keyword>
<dbReference type="InterPro" id="IPR036388">
    <property type="entry name" value="WH-like_DNA-bd_sf"/>
</dbReference>
<dbReference type="GO" id="GO:0003700">
    <property type="term" value="F:DNA-binding transcription factor activity"/>
    <property type="evidence" value="ECO:0007669"/>
    <property type="project" value="InterPro"/>
</dbReference>
<dbReference type="Pfam" id="PF00126">
    <property type="entry name" value="HTH_1"/>
    <property type="match status" value="1"/>
</dbReference>
<dbReference type="GO" id="GO:0010628">
    <property type="term" value="P:positive regulation of gene expression"/>
    <property type="evidence" value="ECO:0007669"/>
    <property type="project" value="TreeGrafter"/>
</dbReference>
<dbReference type="InterPro" id="IPR036390">
    <property type="entry name" value="WH_DNA-bd_sf"/>
</dbReference>
<dbReference type="AlphaFoldDB" id="A0A7D4E4V1"/>
<dbReference type="SUPFAM" id="SSF46785">
    <property type="entry name" value="Winged helix' DNA-binding domain"/>
    <property type="match status" value="1"/>
</dbReference>
<protein>
    <submittedName>
        <fullName evidence="6">LysR family transcriptional regulator</fullName>
    </submittedName>
</protein>
<gene>
    <name evidence="6" type="ORF">FOC84_33180</name>
</gene>
<dbReference type="PANTHER" id="PTHR30427:SF1">
    <property type="entry name" value="TRANSCRIPTIONAL ACTIVATOR PROTEIN LYSR"/>
    <property type="match status" value="1"/>
</dbReference>
<accession>A0A7D4E4V1</accession>
<dbReference type="Gene3D" id="1.10.10.10">
    <property type="entry name" value="Winged helix-like DNA-binding domain superfamily/Winged helix DNA-binding domain"/>
    <property type="match status" value="1"/>
</dbReference>
<dbReference type="SUPFAM" id="SSF53850">
    <property type="entry name" value="Periplasmic binding protein-like II"/>
    <property type="match status" value="1"/>
</dbReference>
<keyword evidence="3" id="KW-0238">DNA-binding</keyword>
<sequence>MKLNLRQIEVFRAIMLSGSISGASKLLFVSQPAVSRLIAYTEQRLGLMLFQRIKGRLYPTPEAHRLFVEVTALYQNVQRVNEVAENLAENREGQLRLSCSPSLGQSLLPRAIAQFRRQFPEVRIVLQTLIPTVMQQSLLTQQVELGVAYMPVDHPSLAWQPLYENQIVAVLPKGHPLAARGRVTVHDLAEEPLIGYSADIPFGILINKLFGGEHAQPEPRIEVQQAHVACALVQAGAGVALVDEITVAGPIWSEVVTLPIIGTVNAPVNVFHLELQPLSRLALAFIDVLHKLDQRG</sequence>
<dbReference type="InterPro" id="IPR037424">
    <property type="entry name" value="NocR_PBP2"/>
</dbReference>